<evidence type="ECO:0000256" key="9">
    <source>
        <dbReference type="ARBA" id="ARBA00022723"/>
    </source>
</evidence>
<evidence type="ECO:0000256" key="7">
    <source>
        <dbReference type="ARBA" id="ARBA00022645"/>
    </source>
</evidence>
<evidence type="ECO:0000256" key="8">
    <source>
        <dbReference type="ARBA" id="ARBA00022670"/>
    </source>
</evidence>
<dbReference type="PANTHER" id="PTHR12053">
    <property type="entry name" value="PROTEASE FAMILY M28 PLASMA GLUTAMATE CARBOXYPEPTIDASE-RELATED"/>
    <property type="match status" value="1"/>
</dbReference>
<keyword evidence="15" id="KW-0482">Metalloprotease</keyword>
<keyword evidence="6" id="KW-0964">Secreted</keyword>
<feature type="domain" description="Peptidase M28" evidence="21">
    <location>
        <begin position="75"/>
        <end position="256"/>
    </location>
</feature>
<keyword evidence="7" id="KW-0121">Carboxypeptidase</keyword>
<comment type="subcellular location">
    <subcellularLocation>
        <location evidence="1">Endoplasmic reticulum</location>
    </subcellularLocation>
    <subcellularLocation>
        <location evidence="3">Golgi apparatus</location>
    </subcellularLocation>
    <subcellularLocation>
        <location evidence="2">Lysosome</location>
    </subcellularLocation>
    <subcellularLocation>
        <location evidence="4">Secreted</location>
    </subcellularLocation>
</comment>
<evidence type="ECO:0000256" key="2">
    <source>
        <dbReference type="ARBA" id="ARBA00004371"/>
    </source>
</evidence>
<evidence type="ECO:0000256" key="1">
    <source>
        <dbReference type="ARBA" id="ARBA00004240"/>
    </source>
</evidence>
<dbReference type="Pfam" id="PF04389">
    <property type="entry name" value="Peptidase_M28"/>
    <property type="match status" value="1"/>
</dbReference>
<keyword evidence="8" id="KW-0645">Protease</keyword>
<dbReference type="GO" id="GO:0006508">
    <property type="term" value="P:proteolysis"/>
    <property type="evidence" value="ECO:0007669"/>
    <property type="project" value="UniProtKB-KW"/>
</dbReference>
<keyword evidence="11" id="KW-0378">Hydrolase</keyword>
<dbReference type="GO" id="GO:0070573">
    <property type="term" value="F:metallodipeptidase activity"/>
    <property type="evidence" value="ECO:0007669"/>
    <property type="project" value="InterPro"/>
</dbReference>
<keyword evidence="10" id="KW-0732">Signal</keyword>
<feature type="non-terminal residue" evidence="22">
    <location>
        <position position="1"/>
    </location>
</feature>
<organism evidence="22">
    <name type="scientific">marine sediment metagenome</name>
    <dbReference type="NCBI Taxonomy" id="412755"/>
    <lineage>
        <taxon>unclassified sequences</taxon>
        <taxon>metagenomes</taxon>
        <taxon>ecological metagenomes</taxon>
    </lineage>
</organism>
<keyword evidence="9" id="KW-0479">Metal-binding</keyword>
<evidence type="ECO:0000256" key="4">
    <source>
        <dbReference type="ARBA" id="ARBA00004613"/>
    </source>
</evidence>
<dbReference type="InterPro" id="IPR007484">
    <property type="entry name" value="Peptidase_M28"/>
</dbReference>
<evidence type="ECO:0000256" key="14">
    <source>
        <dbReference type="ARBA" id="ARBA00023034"/>
    </source>
</evidence>
<keyword evidence="16" id="KW-0865">Zymogen</keyword>
<evidence type="ECO:0000256" key="20">
    <source>
        <dbReference type="ARBA" id="ARBA00033328"/>
    </source>
</evidence>
<keyword evidence="12" id="KW-0256">Endoplasmic reticulum</keyword>
<evidence type="ECO:0000256" key="12">
    <source>
        <dbReference type="ARBA" id="ARBA00022824"/>
    </source>
</evidence>
<keyword evidence="18" id="KW-0458">Lysosome</keyword>
<evidence type="ECO:0000256" key="16">
    <source>
        <dbReference type="ARBA" id="ARBA00023145"/>
    </source>
</evidence>
<dbReference type="AlphaFoldDB" id="X0VWH3"/>
<evidence type="ECO:0000256" key="11">
    <source>
        <dbReference type="ARBA" id="ARBA00022801"/>
    </source>
</evidence>
<evidence type="ECO:0000256" key="19">
    <source>
        <dbReference type="ARBA" id="ARBA00025833"/>
    </source>
</evidence>
<accession>X0VWH3</accession>
<protein>
    <recommendedName>
        <fullName evidence="5">Carboxypeptidase Q</fullName>
    </recommendedName>
    <alternativeName>
        <fullName evidence="20">Plasma glutamate carboxypeptidase</fullName>
    </alternativeName>
</protein>
<dbReference type="PANTHER" id="PTHR12053:SF3">
    <property type="entry name" value="CARBOXYPEPTIDASE Q"/>
    <property type="match status" value="1"/>
</dbReference>
<keyword evidence="17" id="KW-0325">Glycoprotein</keyword>
<dbReference type="SUPFAM" id="SSF53187">
    <property type="entry name" value="Zn-dependent exopeptidases"/>
    <property type="match status" value="1"/>
</dbReference>
<comment type="subunit">
    <text evidence="19">Homodimer. The monomeric form is inactive while the homodimer is active.</text>
</comment>
<evidence type="ECO:0000313" key="22">
    <source>
        <dbReference type="EMBL" id="GAG16798.1"/>
    </source>
</evidence>
<evidence type="ECO:0000256" key="10">
    <source>
        <dbReference type="ARBA" id="ARBA00022729"/>
    </source>
</evidence>
<evidence type="ECO:0000256" key="13">
    <source>
        <dbReference type="ARBA" id="ARBA00022833"/>
    </source>
</evidence>
<feature type="non-terminal residue" evidence="22">
    <location>
        <position position="257"/>
    </location>
</feature>
<dbReference type="GO" id="GO:0046872">
    <property type="term" value="F:metal ion binding"/>
    <property type="evidence" value="ECO:0007669"/>
    <property type="project" value="UniProtKB-KW"/>
</dbReference>
<dbReference type="GO" id="GO:0043171">
    <property type="term" value="P:peptide catabolic process"/>
    <property type="evidence" value="ECO:0007669"/>
    <property type="project" value="TreeGrafter"/>
</dbReference>
<dbReference type="GO" id="GO:0005615">
    <property type="term" value="C:extracellular space"/>
    <property type="evidence" value="ECO:0007669"/>
    <property type="project" value="TreeGrafter"/>
</dbReference>
<dbReference type="GO" id="GO:0005794">
    <property type="term" value="C:Golgi apparatus"/>
    <property type="evidence" value="ECO:0007669"/>
    <property type="project" value="UniProtKB-SubCell"/>
</dbReference>
<evidence type="ECO:0000256" key="6">
    <source>
        <dbReference type="ARBA" id="ARBA00022525"/>
    </source>
</evidence>
<evidence type="ECO:0000259" key="21">
    <source>
        <dbReference type="Pfam" id="PF04389"/>
    </source>
</evidence>
<dbReference type="InterPro" id="IPR039866">
    <property type="entry name" value="CPQ"/>
</dbReference>
<gene>
    <name evidence="22" type="ORF">S01H1_56231</name>
</gene>
<dbReference type="EMBL" id="BARS01036600">
    <property type="protein sequence ID" value="GAG16798.1"/>
    <property type="molecule type" value="Genomic_DNA"/>
</dbReference>
<comment type="caution">
    <text evidence="22">The sequence shown here is derived from an EMBL/GenBank/DDBJ whole genome shotgun (WGS) entry which is preliminary data.</text>
</comment>
<evidence type="ECO:0000256" key="5">
    <source>
        <dbReference type="ARBA" id="ARBA00014116"/>
    </source>
</evidence>
<evidence type="ECO:0000256" key="15">
    <source>
        <dbReference type="ARBA" id="ARBA00023049"/>
    </source>
</evidence>
<evidence type="ECO:0000256" key="18">
    <source>
        <dbReference type="ARBA" id="ARBA00023228"/>
    </source>
</evidence>
<proteinExistence type="predicted"/>
<keyword evidence="13" id="KW-0862">Zinc</keyword>
<dbReference type="GO" id="GO:0005764">
    <property type="term" value="C:lysosome"/>
    <property type="evidence" value="ECO:0007669"/>
    <property type="project" value="UniProtKB-SubCell"/>
</dbReference>
<dbReference type="GO" id="GO:0004180">
    <property type="term" value="F:carboxypeptidase activity"/>
    <property type="evidence" value="ECO:0007669"/>
    <property type="project" value="UniProtKB-KW"/>
</dbReference>
<dbReference type="GO" id="GO:0005783">
    <property type="term" value="C:endoplasmic reticulum"/>
    <property type="evidence" value="ECO:0007669"/>
    <property type="project" value="UniProtKB-SubCell"/>
</dbReference>
<keyword evidence="14" id="KW-0333">Golgi apparatus</keyword>
<name>X0VWH3_9ZZZZ</name>
<sequence>EKGAIACLVRSVTANSLQTPHTGAMRYGDAKVKIPAAAISTEDADTIAGLRRLGAEVRVHLKMEAKTLPDAESANVVGELRGSTWPDEVVVIGGHIDSWDVGHGAHDDAGGCVIAMEVINVLRKLNMIPKRTIRVVLWTNEENGLRGGIAYAKDHADEMGKHVVAIESDAGVFRPTGFSLECMDKQRETIAVGQMRDIMGLFSSSVGEMTVRVGGSGADISPMKDAGVMLMGQRVEGSRYFDYHHSPADTLDKVKPE</sequence>
<evidence type="ECO:0000256" key="17">
    <source>
        <dbReference type="ARBA" id="ARBA00023180"/>
    </source>
</evidence>
<evidence type="ECO:0000256" key="3">
    <source>
        <dbReference type="ARBA" id="ARBA00004555"/>
    </source>
</evidence>
<reference evidence="22" key="1">
    <citation type="journal article" date="2014" name="Front. Microbiol.">
        <title>High frequency of phylogenetically diverse reductive dehalogenase-homologous genes in deep subseafloor sedimentary metagenomes.</title>
        <authorList>
            <person name="Kawai M."/>
            <person name="Futagami T."/>
            <person name="Toyoda A."/>
            <person name="Takaki Y."/>
            <person name="Nishi S."/>
            <person name="Hori S."/>
            <person name="Arai W."/>
            <person name="Tsubouchi T."/>
            <person name="Morono Y."/>
            <person name="Uchiyama I."/>
            <person name="Ito T."/>
            <person name="Fujiyama A."/>
            <person name="Inagaki F."/>
            <person name="Takami H."/>
        </authorList>
    </citation>
    <scope>NUCLEOTIDE SEQUENCE</scope>
    <source>
        <strain evidence="22">Expedition CK06-06</strain>
    </source>
</reference>
<dbReference type="Gene3D" id="3.40.630.10">
    <property type="entry name" value="Zn peptidases"/>
    <property type="match status" value="1"/>
</dbReference>